<organism evidence="2 3">
    <name type="scientific">Macrolepiota fuliginosa MF-IS2</name>
    <dbReference type="NCBI Taxonomy" id="1400762"/>
    <lineage>
        <taxon>Eukaryota</taxon>
        <taxon>Fungi</taxon>
        <taxon>Dikarya</taxon>
        <taxon>Basidiomycota</taxon>
        <taxon>Agaricomycotina</taxon>
        <taxon>Agaricomycetes</taxon>
        <taxon>Agaricomycetidae</taxon>
        <taxon>Agaricales</taxon>
        <taxon>Agaricineae</taxon>
        <taxon>Agaricaceae</taxon>
        <taxon>Macrolepiota</taxon>
    </lineage>
</organism>
<name>A0A9P6BVD6_9AGAR</name>
<feature type="compositionally biased region" description="Polar residues" evidence="1">
    <location>
        <begin position="20"/>
        <end position="35"/>
    </location>
</feature>
<evidence type="ECO:0000313" key="3">
    <source>
        <dbReference type="Proteomes" id="UP000807342"/>
    </source>
</evidence>
<comment type="caution">
    <text evidence="2">The sequence shown here is derived from an EMBL/GenBank/DDBJ whole genome shotgun (WGS) entry which is preliminary data.</text>
</comment>
<dbReference type="Proteomes" id="UP000807342">
    <property type="component" value="Unassembled WGS sequence"/>
</dbReference>
<feature type="region of interest" description="Disordered" evidence="1">
    <location>
        <begin position="1"/>
        <end position="43"/>
    </location>
</feature>
<reference evidence="2" key="1">
    <citation type="submission" date="2020-11" db="EMBL/GenBank/DDBJ databases">
        <authorList>
            <consortium name="DOE Joint Genome Institute"/>
            <person name="Ahrendt S."/>
            <person name="Riley R."/>
            <person name="Andreopoulos W."/>
            <person name="Labutti K."/>
            <person name="Pangilinan J."/>
            <person name="Ruiz-Duenas F.J."/>
            <person name="Barrasa J.M."/>
            <person name="Sanchez-Garcia M."/>
            <person name="Camarero S."/>
            <person name="Miyauchi S."/>
            <person name="Serrano A."/>
            <person name="Linde D."/>
            <person name="Babiker R."/>
            <person name="Drula E."/>
            <person name="Ayuso-Fernandez I."/>
            <person name="Pacheco R."/>
            <person name="Padilla G."/>
            <person name="Ferreira P."/>
            <person name="Barriuso J."/>
            <person name="Kellner H."/>
            <person name="Castanera R."/>
            <person name="Alfaro M."/>
            <person name="Ramirez L."/>
            <person name="Pisabarro A.G."/>
            <person name="Kuo A."/>
            <person name="Tritt A."/>
            <person name="Lipzen A."/>
            <person name="He G."/>
            <person name="Yan M."/>
            <person name="Ng V."/>
            <person name="Cullen D."/>
            <person name="Martin F."/>
            <person name="Rosso M.-N."/>
            <person name="Henrissat B."/>
            <person name="Hibbett D."/>
            <person name="Martinez A.T."/>
            <person name="Grigoriev I.V."/>
        </authorList>
    </citation>
    <scope>NUCLEOTIDE SEQUENCE</scope>
    <source>
        <strain evidence="2">MF-IS2</strain>
    </source>
</reference>
<sequence>MTSTNSKTTSSDIAPRHDTQGTITVKSPINDTATCPSAPRPAPIELPVVDEVTVIPRSGEGDIIVEGLLMRT</sequence>
<accession>A0A9P6BVD6</accession>
<dbReference type="EMBL" id="MU152337">
    <property type="protein sequence ID" value="KAF9440677.1"/>
    <property type="molecule type" value="Genomic_DNA"/>
</dbReference>
<dbReference type="AlphaFoldDB" id="A0A9P6BVD6"/>
<feature type="compositionally biased region" description="Polar residues" evidence="1">
    <location>
        <begin position="1"/>
        <end position="12"/>
    </location>
</feature>
<evidence type="ECO:0000256" key="1">
    <source>
        <dbReference type="SAM" id="MobiDB-lite"/>
    </source>
</evidence>
<protein>
    <submittedName>
        <fullName evidence="2">Uncharacterized protein</fullName>
    </submittedName>
</protein>
<gene>
    <name evidence="2" type="ORF">P691DRAFT_801500</name>
</gene>
<evidence type="ECO:0000313" key="2">
    <source>
        <dbReference type="EMBL" id="KAF9440677.1"/>
    </source>
</evidence>
<keyword evidence="3" id="KW-1185">Reference proteome</keyword>
<proteinExistence type="predicted"/>